<accession>A0ACC2PB30</accession>
<sequence length="133" mass="14628">MSLCLVLDDLTEKASFDTLIPGLYRSSLIYGTSQESKEVLGRESSGGFFSTCDQKSSRSSFLDILIRYPQADAAADLSTRAFARGNLLWLIGLDTSYSCDVLRHADGDFFLLVTPSEDYETVPQVLLSVTQPT</sequence>
<name>A0ACC2PB30_9HYME</name>
<evidence type="ECO:0000313" key="1">
    <source>
        <dbReference type="EMBL" id="KAJ8680036.1"/>
    </source>
</evidence>
<keyword evidence="2" id="KW-1185">Reference proteome</keyword>
<organism evidence="1 2">
    <name type="scientific">Eretmocerus hayati</name>
    <dbReference type="NCBI Taxonomy" id="131215"/>
    <lineage>
        <taxon>Eukaryota</taxon>
        <taxon>Metazoa</taxon>
        <taxon>Ecdysozoa</taxon>
        <taxon>Arthropoda</taxon>
        <taxon>Hexapoda</taxon>
        <taxon>Insecta</taxon>
        <taxon>Pterygota</taxon>
        <taxon>Neoptera</taxon>
        <taxon>Endopterygota</taxon>
        <taxon>Hymenoptera</taxon>
        <taxon>Apocrita</taxon>
        <taxon>Proctotrupomorpha</taxon>
        <taxon>Chalcidoidea</taxon>
        <taxon>Aphelinidae</taxon>
        <taxon>Aphelininae</taxon>
        <taxon>Eretmocerus</taxon>
    </lineage>
</organism>
<dbReference type="Proteomes" id="UP001239111">
    <property type="component" value="Chromosome 2"/>
</dbReference>
<protein>
    <submittedName>
        <fullName evidence="1">Uncharacterized protein</fullName>
    </submittedName>
</protein>
<gene>
    <name evidence="1" type="ORF">QAD02_015823</name>
</gene>
<dbReference type="EMBL" id="CM056742">
    <property type="protein sequence ID" value="KAJ8680036.1"/>
    <property type="molecule type" value="Genomic_DNA"/>
</dbReference>
<proteinExistence type="predicted"/>
<comment type="caution">
    <text evidence="1">The sequence shown here is derived from an EMBL/GenBank/DDBJ whole genome shotgun (WGS) entry which is preliminary data.</text>
</comment>
<reference evidence="1" key="1">
    <citation type="submission" date="2023-04" db="EMBL/GenBank/DDBJ databases">
        <title>A chromosome-level genome assembly of the parasitoid wasp Eretmocerus hayati.</title>
        <authorList>
            <person name="Zhong Y."/>
            <person name="Liu S."/>
            <person name="Liu Y."/>
        </authorList>
    </citation>
    <scope>NUCLEOTIDE SEQUENCE</scope>
    <source>
        <strain evidence="1">ZJU_SS_LIU_2023</strain>
    </source>
</reference>
<evidence type="ECO:0000313" key="2">
    <source>
        <dbReference type="Proteomes" id="UP001239111"/>
    </source>
</evidence>